<feature type="domain" description="Acyltransferase 3" evidence="2">
    <location>
        <begin position="15"/>
        <end position="329"/>
    </location>
</feature>
<accession>A0ABV7AUI8</accession>
<feature type="transmembrane region" description="Helical" evidence="1">
    <location>
        <begin position="314"/>
        <end position="335"/>
    </location>
</feature>
<feature type="transmembrane region" description="Helical" evidence="1">
    <location>
        <begin position="150"/>
        <end position="167"/>
    </location>
</feature>
<feature type="transmembrane region" description="Helical" evidence="1">
    <location>
        <begin position="12"/>
        <end position="32"/>
    </location>
</feature>
<evidence type="ECO:0000256" key="1">
    <source>
        <dbReference type="SAM" id="Phobius"/>
    </source>
</evidence>
<keyword evidence="1" id="KW-0472">Membrane</keyword>
<dbReference type="Proteomes" id="UP001595457">
    <property type="component" value="Unassembled WGS sequence"/>
</dbReference>
<feature type="transmembrane region" description="Helical" evidence="1">
    <location>
        <begin position="81"/>
        <end position="100"/>
    </location>
</feature>
<evidence type="ECO:0000313" key="5">
    <source>
        <dbReference type="Proteomes" id="UP001595457"/>
    </source>
</evidence>
<comment type="caution">
    <text evidence="4">The sequence shown here is derived from an EMBL/GenBank/DDBJ whole genome shotgun (WGS) entry which is preliminary data.</text>
</comment>
<feature type="transmembrane region" description="Helical" evidence="1">
    <location>
        <begin position="174"/>
        <end position="193"/>
    </location>
</feature>
<dbReference type="EMBL" id="JBHRSJ010000022">
    <property type="protein sequence ID" value="MFC2972980.1"/>
    <property type="molecule type" value="Genomic_DNA"/>
</dbReference>
<dbReference type="GO" id="GO:0016746">
    <property type="term" value="F:acyltransferase activity"/>
    <property type="evidence" value="ECO:0007669"/>
    <property type="project" value="UniProtKB-KW"/>
</dbReference>
<keyword evidence="4" id="KW-0012">Acyltransferase</keyword>
<feature type="domain" description="SGNH" evidence="3">
    <location>
        <begin position="400"/>
        <end position="643"/>
    </location>
</feature>
<name>A0ABV7AUI8_9GAMM</name>
<feature type="transmembrane region" description="Helical" evidence="1">
    <location>
        <begin position="347"/>
        <end position="369"/>
    </location>
</feature>
<keyword evidence="1" id="KW-0812">Transmembrane</keyword>
<dbReference type="Pfam" id="PF19040">
    <property type="entry name" value="SGNH"/>
    <property type="match status" value="1"/>
</dbReference>
<protein>
    <submittedName>
        <fullName evidence="4">Acyltransferase family protein</fullName>
        <ecNumber evidence="4">2.3.1.-</ecNumber>
    </submittedName>
</protein>
<dbReference type="InterPro" id="IPR002656">
    <property type="entry name" value="Acyl_transf_3_dom"/>
</dbReference>
<sequence length="662" mass="72999">MTKTASPRSTGFRTDINGLRAWAIAAVVLFHFDIPVTAGGFVGVDVFFVISGFLMSGIIVKGLEGGRFSLAEFYLGRARRILPALVAMTAVLLAVGWFILMSLDYEALGNQVYKSLLFISNLGYLQDSGYFDGGAQEKWLLHSWSLSVEWQLYLLLPILLLAVWRTFPRRRALVLAHALPLLASLGICLYLTATRPERAFYVLESRAWEFLVGGLVYLLGDRRLSAAAGRLAELAGLALIVAASVLLDASSPWPGSLALLPTLGAALILLARRQHSVWTGNPVAQWLGTRSYSIYLWHWPVVVALAYYEHLDEPAWVAAGLLASLLLGQLSYAWVEVPAQRLLQGLPARRAVALVLLATVPVLATGRWVKLQDGLSGRLPAAVSAIDAQANNRNPRYEKCHKKAAACIFGGDSIRFLMLGDSHASAVVTAAQAALPNPQEGIYYHSSPGCLLVLGAKDVDQGQAPRCQHLRQSLHETLARFPGLPVVVVNRTSMYALGYNEDAHAKPQVFFSSPTEQPSAEFLEEFRQHYLETACEIAQEHPLFLMRPIPEMIVNVPRAIGRALLMGETRDVVLDREAYRSRNAFVWSLQDEARERCGARILDPLPYLCDERFCYGSHNGLPIYYDDDHLNEYGNRLLLPMFTKALEAMGGHSVPGKVAVQR</sequence>
<dbReference type="InterPro" id="IPR043968">
    <property type="entry name" value="SGNH"/>
</dbReference>
<dbReference type="RefSeq" id="WP_377814632.1">
    <property type="nucleotide sequence ID" value="NZ_JBHRSJ010000022.1"/>
</dbReference>
<organism evidence="4 5">
    <name type="scientific">Azotobacter bryophylli</name>
    <dbReference type="NCBI Taxonomy" id="1986537"/>
    <lineage>
        <taxon>Bacteria</taxon>
        <taxon>Pseudomonadati</taxon>
        <taxon>Pseudomonadota</taxon>
        <taxon>Gammaproteobacteria</taxon>
        <taxon>Pseudomonadales</taxon>
        <taxon>Pseudomonadaceae</taxon>
        <taxon>Azotobacter</taxon>
    </lineage>
</organism>
<keyword evidence="5" id="KW-1185">Reference proteome</keyword>
<evidence type="ECO:0000313" key="4">
    <source>
        <dbReference type="EMBL" id="MFC2972980.1"/>
    </source>
</evidence>
<keyword evidence="1" id="KW-1133">Transmembrane helix</keyword>
<feature type="transmembrane region" description="Helical" evidence="1">
    <location>
        <begin position="253"/>
        <end position="271"/>
    </location>
</feature>
<dbReference type="PANTHER" id="PTHR23028:SF53">
    <property type="entry name" value="ACYL_TRANSF_3 DOMAIN-CONTAINING PROTEIN"/>
    <property type="match status" value="1"/>
</dbReference>
<feature type="transmembrane region" description="Helical" evidence="1">
    <location>
        <begin position="292"/>
        <end position="308"/>
    </location>
</feature>
<proteinExistence type="predicted"/>
<keyword evidence="4" id="KW-0808">Transferase</keyword>
<dbReference type="PANTHER" id="PTHR23028">
    <property type="entry name" value="ACETYLTRANSFERASE"/>
    <property type="match status" value="1"/>
</dbReference>
<dbReference type="Pfam" id="PF01757">
    <property type="entry name" value="Acyl_transf_3"/>
    <property type="match status" value="1"/>
</dbReference>
<dbReference type="InterPro" id="IPR050879">
    <property type="entry name" value="Acyltransferase_3"/>
</dbReference>
<evidence type="ECO:0000259" key="2">
    <source>
        <dbReference type="Pfam" id="PF01757"/>
    </source>
</evidence>
<feature type="transmembrane region" description="Helical" evidence="1">
    <location>
        <begin position="38"/>
        <end position="60"/>
    </location>
</feature>
<reference evidence="5" key="1">
    <citation type="journal article" date="2019" name="Int. J. Syst. Evol. Microbiol.">
        <title>The Global Catalogue of Microorganisms (GCM) 10K type strain sequencing project: providing services to taxonomists for standard genome sequencing and annotation.</title>
        <authorList>
            <consortium name="The Broad Institute Genomics Platform"/>
            <consortium name="The Broad Institute Genome Sequencing Center for Infectious Disease"/>
            <person name="Wu L."/>
            <person name="Ma J."/>
        </authorList>
    </citation>
    <scope>NUCLEOTIDE SEQUENCE [LARGE SCALE GENOMIC DNA]</scope>
    <source>
        <strain evidence="5">KCTC 62195</strain>
    </source>
</reference>
<dbReference type="EC" id="2.3.1.-" evidence="4"/>
<gene>
    <name evidence="4" type="ORF">ACFOJE_12235</name>
</gene>
<evidence type="ECO:0000259" key="3">
    <source>
        <dbReference type="Pfam" id="PF19040"/>
    </source>
</evidence>